<dbReference type="HOGENOM" id="CLU_2528307_0_0_1"/>
<proteinExistence type="predicted"/>
<evidence type="ECO:0000313" key="2">
    <source>
        <dbReference type="Proteomes" id="UP000054018"/>
    </source>
</evidence>
<gene>
    <name evidence="1" type="ORF">PISMIDRAFT_670934</name>
</gene>
<evidence type="ECO:0000313" key="1">
    <source>
        <dbReference type="EMBL" id="KIK30793.1"/>
    </source>
</evidence>
<dbReference type="Proteomes" id="UP000054018">
    <property type="component" value="Unassembled WGS sequence"/>
</dbReference>
<accession>A0A0D0AF90</accession>
<keyword evidence="2" id="KW-1185">Reference proteome</keyword>
<organism evidence="1 2">
    <name type="scientific">Pisolithus microcarpus 441</name>
    <dbReference type="NCBI Taxonomy" id="765257"/>
    <lineage>
        <taxon>Eukaryota</taxon>
        <taxon>Fungi</taxon>
        <taxon>Dikarya</taxon>
        <taxon>Basidiomycota</taxon>
        <taxon>Agaricomycotina</taxon>
        <taxon>Agaricomycetes</taxon>
        <taxon>Agaricomycetidae</taxon>
        <taxon>Boletales</taxon>
        <taxon>Sclerodermatineae</taxon>
        <taxon>Pisolithaceae</taxon>
        <taxon>Pisolithus</taxon>
    </lineage>
</organism>
<name>A0A0D0AF90_9AGAM</name>
<dbReference type="EMBL" id="KN833686">
    <property type="protein sequence ID" value="KIK30793.1"/>
    <property type="molecule type" value="Genomic_DNA"/>
</dbReference>
<reference evidence="1 2" key="1">
    <citation type="submission" date="2014-04" db="EMBL/GenBank/DDBJ databases">
        <authorList>
            <consortium name="DOE Joint Genome Institute"/>
            <person name="Kuo A."/>
            <person name="Kohler A."/>
            <person name="Costa M.D."/>
            <person name="Nagy L.G."/>
            <person name="Floudas D."/>
            <person name="Copeland A."/>
            <person name="Barry K.W."/>
            <person name="Cichocki N."/>
            <person name="Veneault-Fourrey C."/>
            <person name="LaButti K."/>
            <person name="Lindquist E.A."/>
            <person name="Lipzen A."/>
            <person name="Lundell T."/>
            <person name="Morin E."/>
            <person name="Murat C."/>
            <person name="Sun H."/>
            <person name="Tunlid A."/>
            <person name="Henrissat B."/>
            <person name="Grigoriev I.V."/>
            <person name="Hibbett D.S."/>
            <person name="Martin F."/>
            <person name="Nordberg H.P."/>
            <person name="Cantor M.N."/>
            <person name="Hua S.X."/>
        </authorList>
    </citation>
    <scope>NUCLEOTIDE SEQUENCE [LARGE SCALE GENOMIC DNA]</scope>
    <source>
        <strain evidence="1 2">441</strain>
    </source>
</reference>
<reference evidence="2" key="2">
    <citation type="submission" date="2015-01" db="EMBL/GenBank/DDBJ databases">
        <title>Evolutionary Origins and Diversification of the Mycorrhizal Mutualists.</title>
        <authorList>
            <consortium name="DOE Joint Genome Institute"/>
            <consortium name="Mycorrhizal Genomics Consortium"/>
            <person name="Kohler A."/>
            <person name="Kuo A."/>
            <person name="Nagy L.G."/>
            <person name="Floudas D."/>
            <person name="Copeland A."/>
            <person name="Barry K.W."/>
            <person name="Cichocki N."/>
            <person name="Veneault-Fourrey C."/>
            <person name="LaButti K."/>
            <person name="Lindquist E.A."/>
            <person name="Lipzen A."/>
            <person name="Lundell T."/>
            <person name="Morin E."/>
            <person name="Murat C."/>
            <person name="Riley R."/>
            <person name="Ohm R."/>
            <person name="Sun H."/>
            <person name="Tunlid A."/>
            <person name="Henrissat B."/>
            <person name="Grigoriev I.V."/>
            <person name="Hibbett D.S."/>
            <person name="Martin F."/>
        </authorList>
    </citation>
    <scope>NUCLEOTIDE SEQUENCE [LARGE SCALE GENOMIC DNA]</scope>
    <source>
        <strain evidence="2">441</strain>
    </source>
</reference>
<protein>
    <submittedName>
        <fullName evidence="1">Unplaced genomic scaffold scaffold_2, whole genome shotgun sequence</fullName>
    </submittedName>
</protein>
<dbReference type="AlphaFoldDB" id="A0A0D0AF90"/>
<sequence>MANTMPVTFPAPYLRRYAPPNALYIPKIRSPSFWTIRCNLSSWSHCDKILPIDNLNSPFTLAERIRLDANANVENWRALAVRVN</sequence>